<dbReference type="PANTHER" id="PTHR48109">
    <property type="entry name" value="DIHYDROOROTATE DEHYDROGENASE (QUINONE), MITOCHONDRIAL-RELATED"/>
    <property type="match status" value="1"/>
</dbReference>
<evidence type="ECO:0000256" key="9">
    <source>
        <dbReference type="ARBA" id="ARBA00023002"/>
    </source>
</evidence>
<dbReference type="InterPro" id="IPR001295">
    <property type="entry name" value="Dihydroorotate_DH_CS"/>
</dbReference>
<dbReference type="InterPro" id="IPR013785">
    <property type="entry name" value="Aldolase_TIM"/>
</dbReference>
<dbReference type="GO" id="GO:0044205">
    <property type="term" value="P:'de novo' UMP biosynthetic process"/>
    <property type="evidence" value="ECO:0007669"/>
    <property type="project" value="UniProtKB-UniPathway"/>
</dbReference>
<comment type="pathway">
    <text evidence="3">Pyrimidine metabolism; UMP biosynthesis via de novo pathway; orotate from (S)-dihydroorotate (quinone route): step 1/1.</text>
</comment>
<sequence>MPQSHPRGRFRFLRVATAGIISLYIGLTAYEHQENLIRALISPAVRLLPARTSSNLALLACKYRLLPASKYKDNVNLNSSFFGRHITNPIGLAAGFDRNGEAVHGLKDLGFGFIEIGSVTPLAQKASPRPRVFRLSDDRAIISRNSIDSDGHQAVVQRLRRLRETDGFDAVVGVNLEHNFSSKTPISDYMSGVKTFGPVADYLVVNYSNAKGKRHSTSSKKQLIELLEAVNTARAQLRPNRYGKVPILLKLSPDMTLDEMKDVASVISMSTCQVDGLIVANATMLHNSISGSRWSREKGALSGEPLRQRSTIMIAQMYQLTNNSVPIIGVGGVSSGHDAYEKIEAGASYVQIYTAFVYEGPELVERIKSELSICIAEMGYENVREVVDLTGYLRTKYCKPIEHTAAMDVEETYESQSTTETPLQQGPLQQHNFIHQQQQQQLHLHQQQQQQQQQQQHQQQEQQLLQDMQCEPLFGITTNTTTTTNPMMDTSNNAIPLPAPPGMGVVLSSSVAPVSSVALPSPAQATQIKGLGSSLPTNDYDIDSLLLQQFSCMGTTDHEDLISQFQSLMNNQMNRDSARFYLEMSNWNLQTAVGCYLDFCSLQSLPSMKIVQGQHVNALQQAFQLQNDGTERWPNGCYLTSPIQTQRINVPSLRPGETCDILADLMPTQPAIMWRLCTPNGWYFGDTIWMIPPGTQASQDELQQRMVQLITSDAKPEVYPQIKIVITTHTQ</sequence>
<gene>
    <name evidence="16" type="ORF">AWZ03_013818</name>
</gene>
<dbReference type="EMBL" id="LSRL02000824">
    <property type="protein sequence ID" value="TDG39757.1"/>
    <property type="molecule type" value="Genomic_DNA"/>
</dbReference>
<dbReference type="FunFam" id="1.10.8.10:FF:000111">
    <property type="entry name" value="Uncharacterized protein, isoform A"/>
    <property type="match status" value="1"/>
</dbReference>
<dbReference type="GO" id="GO:0106430">
    <property type="term" value="F:dihydroorotate dehydrogenase (quinone) activity"/>
    <property type="evidence" value="ECO:0007669"/>
    <property type="project" value="UniProtKB-EC"/>
</dbReference>
<keyword evidence="17" id="KW-1185">Reference proteome</keyword>
<dbReference type="InterPro" id="IPR032350">
    <property type="entry name" value="Nbr1_FW"/>
</dbReference>
<keyword evidence="9" id="KW-0560">Oxidoreductase</keyword>
<dbReference type="Pfam" id="PF14555">
    <property type="entry name" value="UBA_4"/>
    <property type="match status" value="1"/>
</dbReference>
<dbReference type="SUPFAM" id="SSF51395">
    <property type="entry name" value="FMN-linked oxidoreductases"/>
    <property type="match status" value="1"/>
</dbReference>
<dbReference type="Gene3D" id="2.60.40.10">
    <property type="entry name" value="Immunoglobulins"/>
    <property type="match status" value="1"/>
</dbReference>
<comment type="cofactor">
    <cofactor evidence="1">
        <name>FMN</name>
        <dbReference type="ChEBI" id="CHEBI:58210"/>
    </cofactor>
</comment>
<comment type="subcellular location">
    <subcellularLocation>
        <location evidence="2">Membrane</location>
    </subcellularLocation>
</comment>
<comment type="catalytic activity">
    <reaction evidence="11">
        <text>(S)-dihydroorotate + a quinone = orotate + a quinol</text>
        <dbReference type="Rhea" id="RHEA:30187"/>
        <dbReference type="ChEBI" id="CHEBI:24646"/>
        <dbReference type="ChEBI" id="CHEBI:30839"/>
        <dbReference type="ChEBI" id="CHEBI:30864"/>
        <dbReference type="ChEBI" id="CHEBI:132124"/>
        <dbReference type="EC" id="1.3.5.2"/>
    </reaction>
</comment>
<evidence type="ECO:0000256" key="11">
    <source>
        <dbReference type="ARBA" id="ARBA00048639"/>
    </source>
</evidence>
<dbReference type="STRING" id="7232.A0A484ASV1"/>
<dbReference type="InterPro" id="IPR050074">
    <property type="entry name" value="DHO_dehydrogenase"/>
</dbReference>
<dbReference type="InterPro" id="IPR009060">
    <property type="entry name" value="UBA-like_sf"/>
</dbReference>
<dbReference type="InterPro" id="IPR005720">
    <property type="entry name" value="Dihydroorotate_DH_cat"/>
</dbReference>
<evidence type="ECO:0000313" key="16">
    <source>
        <dbReference type="EMBL" id="TDG39757.1"/>
    </source>
</evidence>
<dbReference type="PANTHER" id="PTHR48109:SF4">
    <property type="entry name" value="DIHYDROOROTATE DEHYDROGENASE (QUINONE), MITOCHONDRIAL"/>
    <property type="match status" value="1"/>
</dbReference>
<dbReference type="Pfam" id="PF01180">
    <property type="entry name" value="DHO_dh"/>
    <property type="match status" value="1"/>
</dbReference>
<evidence type="ECO:0000256" key="8">
    <source>
        <dbReference type="ARBA" id="ARBA00022643"/>
    </source>
</evidence>
<proteinExistence type="inferred from homology"/>
<dbReference type="Gene3D" id="1.10.8.10">
    <property type="entry name" value="DNA helicase RuvA subunit, C-terminal domain"/>
    <property type="match status" value="1"/>
</dbReference>
<keyword evidence="8" id="KW-0288">FMN</keyword>
<organism evidence="16 17">
    <name type="scientific">Drosophila navojoa</name>
    <name type="common">Fruit fly</name>
    <dbReference type="NCBI Taxonomy" id="7232"/>
    <lineage>
        <taxon>Eukaryota</taxon>
        <taxon>Metazoa</taxon>
        <taxon>Ecdysozoa</taxon>
        <taxon>Arthropoda</taxon>
        <taxon>Hexapoda</taxon>
        <taxon>Insecta</taxon>
        <taxon>Pterygota</taxon>
        <taxon>Neoptera</taxon>
        <taxon>Endopterygota</taxon>
        <taxon>Diptera</taxon>
        <taxon>Brachycera</taxon>
        <taxon>Muscomorpha</taxon>
        <taxon>Ephydroidea</taxon>
        <taxon>Drosophilidae</taxon>
        <taxon>Drosophila</taxon>
    </lineage>
</organism>
<dbReference type="Proteomes" id="UP000295192">
    <property type="component" value="Unassembled WGS sequence"/>
</dbReference>
<dbReference type="CDD" id="cd04738">
    <property type="entry name" value="DHOD_2_like"/>
    <property type="match status" value="1"/>
</dbReference>
<feature type="region of interest" description="Disordered" evidence="12">
    <location>
        <begin position="434"/>
        <end position="455"/>
    </location>
</feature>
<keyword evidence="7" id="KW-0285">Flavoprotein</keyword>
<keyword evidence="10 13" id="KW-0472">Membrane</keyword>
<dbReference type="SUPFAM" id="SSF46934">
    <property type="entry name" value="UBA-like"/>
    <property type="match status" value="1"/>
</dbReference>
<evidence type="ECO:0000256" key="4">
    <source>
        <dbReference type="ARBA" id="ARBA00005359"/>
    </source>
</evidence>
<name>A0A484ASV1_DRONA</name>
<keyword evidence="13" id="KW-0812">Transmembrane</keyword>
<dbReference type="GO" id="GO:0005743">
    <property type="term" value="C:mitochondrial inner membrane"/>
    <property type="evidence" value="ECO:0007669"/>
    <property type="project" value="TreeGrafter"/>
</dbReference>
<dbReference type="Pfam" id="PF16158">
    <property type="entry name" value="N_BRCA1_IG"/>
    <property type="match status" value="1"/>
</dbReference>
<accession>A0A484ASV1</accession>
<keyword evidence="13" id="KW-1133">Transmembrane helix</keyword>
<evidence type="ECO:0000259" key="14">
    <source>
        <dbReference type="Pfam" id="PF01180"/>
    </source>
</evidence>
<dbReference type="InterPro" id="IPR005719">
    <property type="entry name" value="Dihydroorotate_DH_2"/>
</dbReference>
<dbReference type="InterPro" id="IPR013783">
    <property type="entry name" value="Ig-like_fold"/>
</dbReference>
<evidence type="ECO:0000256" key="12">
    <source>
        <dbReference type="SAM" id="MobiDB-lite"/>
    </source>
</evidence>
<evidence type="ECO:0000256" key="6">
    <source>
        <dbReference type="ARBA" id="ARBA00017599"/>
    </source>
</evidence>
<feature type="transmembrane region" description="Helical" evidence="13">
    <location>
        <begin position="12"/>
        <end position="30"/>
    </location>
</feature>
<dbReference type="EC" id="1.3.5.2" evidence="5"/>
<dbReference type="CDD" id="cd14349">
    <property type="entry name" value="UBA_CF106"/>
    <property type="match status" value="1"/>
</dbReference>
<dbReference type="GO" id="GO:0006207">
    <property type="term" value="P:'de novo' pyrimidine nucleobase biosynthetic process"/>
    <property type="evidence" value="ECO:0007669"/>
    <property type="project" value="InterPro"/>
</dbReference>
<reference evidence="16 17" key="1">
    <citation type="journal article" date="2019" name="J. Hered.">
        <title>An Improved Genome Assembly for Drosophila navojoa, the Basal Species in the mojavensis Cluster.</title>
        <authorList>
            <person name="Vanderlinde T."/>
            <person name="Dupim E.G."/>
            <person name="Nazario-Yepiz N.O."/>
            <person name="Carvalho A.B."/>
        </authorList>
    </citation>
    <scope>NUCLEOTIDE SEQUENCE [LARGE SCALE GENOMIC DNA]</scope>
    <source>
        <strain evidence="16">Navoj_Jal97</strain>
        <tissue evidence="16">Whole organism</tissue>
    </source>
</reference>
<dbReference type="Gene3D" id="3.20.20.70">
    <property type="entry name" value="Aldolase class I"/>
    <property type="match status" value="1"/>
</dbReference>
<comment type="similarity">
    <text evidence="4">Belongs to the dihydroorotate dehydrogenase family. Type 2 subfamily.</text>
</comment>
<evidence type="ECO:0000256" key="10">
    <source>
        <dbReference type="ARBA" id="ARBA00023136"/>
    </source>
</evidence>
<evidence type="ECO:0000256" key="1">
    <source>
        <dbReference type="ARBA" id="ARBA00001917"/>
    </source>
</evidence>
<evidence type="ECO:0000313" key="17">
    <source>
        <dbReference type="Proteomes" id="UP000295192"/>
    </source>
</evidence>
<dbReference type="OrthoDB" id="14784at2759"/>
<evidence type="ECO:0000256" key="5">
    <source>
        <dbReference type="ARBA" id="ARBA00012791"/>
    </source>
</evidence>
<evidence type="ECO:0000259" key="15">
    <source>
        <dbReference type="Pfam" id="PF16158"/>
    </source>
</evidence>
<dbReference type="NCBIfam" id="NF003652">
    <property type="entry name" value="PRK05286.2-5"/>
    <property type="match status" value="1"/>
</dbReference>
<dbReference type="AlphaFoldDB" id="A0A484ASV1"/>
<evidence type="ECO:0000256" key="2">
    <source>
        <dbReference type="ARBA" id="ARBA00004370"/>
    </source>
</evidence>
<evidence type="ECO:0000256" key="7">
    <source>
        <dbReference type="ARBA" id="ARBA00022630"/>
    </source>
</evidence>
<dbReference type="NCBIfam" id="TIGR01036">
    <property type="entry name" value="pyrD_sub2"/>
    <property type="match status" value="1"/>
</dbReference>
<evidence type="ECO:0000256" key="3">
    <source>
        <dbReference type="ARBA" id="ARBA00005161"/>
    </source>
</evidence>
<dbReference type="InterPro" id="IPR039517">
    <property type="entry name" value="C6orf106_UBA-like"/>
</dbReference>
<comment type="caution">
    <text evidence="16">The sequence shown here is derived from an EMBL/GenBank/DDBJ whole genome shotgun (WGS) entry which is preliminary data.</text>
</comment>
<evidence type="ECO:0000256" key="13">
    <source>
        <dbReference type="SAM" id="Phobius"/>
    </source>
</evidence>
<protein>
    <recommendedName>
        <fullName evidence="6">Dihydroorotate dehydrogenase (quinone), mitochondrial</fullName>
        <ecNumber evidence="5">1.3.5.2</ecNumber>
    </recommendedName>
</protein>
<dbReference type="UniPathway" id="UPA00070">
    <property type="reaction ID" value="UER00946"/>
</dbReference>
<dbReference type="PROSITE" id="PS00912">
    <property type="entry name" value="DHODEHASE_2"/>
    <property type="match status" value="1"/>
</dbReference>
<feature type="domain" description="Dihydroorotate dehydrogenase catalytic" evidence="14">
    <location>
        <begin position="77"/>
        <end position="372"/>
    </location>
</feature>
<feature type="domain" description="Nbr1 FW" evidence="15">
    <location>
        <begin position="618"/>
        <end position="690"/>
    </location>
</feature>